<accession>A0A6C0AHN6</accession>
<dbReference type="Pfam" id="PF19150">
    <property type="entry name" value="DUF5832"/>
    <property type="match status" value="1"/>
</dbReference>
<keyword evidence="1" id="KW-0175">Coiled coil</keyword>
<proteinExistence type="predicted"/>
<dbReference type="AlphaFoldDB" id="A0A6C0AHN6"/>
<evidence type="ECO:0000256" key="1">
    <source>
        <dbReference type="SAM" id="Coils"/>
    </source>
</evidence>
<feature type="coiled-coil region" evidence="1">
    <location>
        <begin position="177"/>
        <end position="224"/>
    </location>
</feature>
<dbReference type="EMBL" id="MN740625">
    <property type="protein sequence ID" value="QHS78970.1"/>
    <property type="molecule type" value="Genomic_DNA"/>
</dbReference>
<sequence length="274" mass="32037">MSEKPPYVDLLEEDKPIAQQKFVCVSFVSPENIIQQKEHFFFDRFVKTWDLVKSMQKYAQFTAFLAYKYNLDPEQVTTDLNEFCKEESVTLAKESVADDYKTYLEKYVEDLELEYNKKNDFQTNTRGIKIRGVFPSQEEAEIRAKLLRENDPHFDVYVGPVGVWMPWEPDAYRTGQVHFLESQLNELMSKKQQNEASAKEYFDKRVKEAKRKAIEENVRKARESGNKLSQSIDANDNLVNVKNVEDIQKTLFETENVVTDKNSDHGLSELKSSR</sequence>
<protein>
    <submittedName>
        <fullName evidence="2">Uncharacterized protein</fullName>
    </submittedName>
</protein>
<reference evidence="2" key="1">
    <citation type="journal article" date="2020" name="Nature">
        <title>Giant virus diversity and host interactions through global metagenomics.</title>
        <authorList>
            <person name="Schulz F."/>
            <person name="Roux S."/>
            <person name="Paez-Espino D."/>
            <person name="Jungbluth S."/>
            <person name="Walsh D.A."/>
            <person name="Denef V.J."/>
            <person name="McMahon K.D."/>
            <person name="Konstantinidis K.T."/>
            <person name="Eloe-Fadrosh E.A."/>
            <person name="Kyrpides N.C."/>
            <person name="Woyke T."/>
        </authorList>
    </citation>
    <scope>NUCLEOTIDE SEQUENCE</scope>
    <source>
        <strain evidence="2">GVMAG-S-1035118-87</strain>
    </source>
</reference>
<organism evidence="2">
    <name type="scientific">viral metagenome</name>
    <dbReference type="NCBI Taxonomy" id="1070528"/>
    <lineage>
        <taxon>unclassified sequences</taxon>
        <taxon>metagenomes</taxon>
        <taxon>organismal metagenomes</taxon>
    </lineage>
</organism>
<name>A0A6C0AHN6_9ZZZZ</name>
<evidence type="ECO:0000313" key="2">
    <source>
        <dbReference type="EMBL" id="QHS78970.1"/>
    </source>
</evidence>
<dbReference type="InterPro" id="IPR043872">
    <property type="entry name" value="DUF5832"/>
</dbReference>